<protein>
    <submittedName>
        <fullName evidence="4">Ankyrin</fullName>
    </submittedName>
</protein>
<dbReference type="PANTHER" id="PTHR24193:SF121">
    <property type="entry name" value="ADA2A-CONTAINING COMPLEX COMPONENT 3, ISOFORM D"/>
    <property type="match status" value="1"/>
</dbReference>
<dbReference type="InterPro" id="IPR050663">
    <property type="entry name" value="Ankyrin-SOCS_Box"/>
</dbReference>
<dbReference type="PROSITE" id="PS50297">
    <property type="entry name" value="ANK_REP_REGION"/>
    <property type="match status" value="1"/>
</dbReference>
<keyword evidence="5" id="KW-1185">Reference proteome</keyword>
<dbReference type="AlphaFoldDB" id="A0A6A6R582"/>
<evidence type="ECO:0000313" key="4">
    <source>
        <dbReference type="EMBL" id="KAF2498913.1"/>
    </source>
</evidence>
<dbReference type="GO" id="GO:0000976">
    <property type="term" value="F:transcription cis-regulatory region binding"/>
    <property type="evidence" value="ECO:0007669"/>
    <property type="project" value="TreeGrafter"/>
</dbReference>
<dbReference type="Pfam" id="PF13606">
    <property type="entry name" value="Ank_3"/>
    <property type="match status" value="1"/>
</dbReference>
<name>A0A6A6R582_9PEZI</name>
<keyword evidence="1" id="KW-0677">Repeat</keyword>
<proteinExistence type="predicted"/>
<dbReference type="SMART" id="SM00248">
    <property type="entry name" value="ANK"/>
    <property type="match status" value="7"/>
</dbReference>
<evidence type="ECO:0000313" key="5">
    <source>
        <dbReference type="Proteomes" id="UP000799750"/>
    </source>
</evidence>
<dbReference type="Pfam" id="PF12796">
    <property type="entry name" value="Ank_2"/>
    <property type="match status" value="1"/>
</dbReference>
<keyword evidence="2 3" id="KW-0040">ANK repeat</keyword>
<sequence>MKRETLYITQLEFSNARKPSVIFIMDLSELPLVLFRDIIIQAALQGTLIEALSLRLGYHIDEFDTQVTKTIARLRLEHVVSAPRRSPSPSTSFDAGKILPGFGLRLAVERLASGSRARTELATTIHAVVDDLMSRLAQCKKSLAMNEVLEAVCRTALSNIETENMLRCLLIDDYYNSQMLPYDWGADEESRIDISQCSLLVAISARYIDVQQSMLPGITNINFETRYFGSLLQTACHAGHCDTVKLLLDQGADIHHELRLRAMKKPAIHVASASGHRNVVELLLEPRYNLDTSAREFRLAAVAALPKSSETALRLFEKYTGPGVKQIRRDLCWAAADYGRTELMLKMLDAGAPLDSDPESSPGWAPLRWACRSGHCDTVRALLARGAATTICPRRRLYAFHYAIRWKHFDVADILLVHGDNINDDCKGYREFVDAARGGQLDIAQYLIGRGLDVHSPSVESFRNQSMEEAASYGRVQFLRWLICDLKLNVGGGRLPRNTSSLMTAALHAGNPEVVHFLFQLGAGPIDLSRLKKDYRAYCPYVHSVSKSPGFRVALQVYSIWVDTVLA</sequence>
<feature type="repeat" description="ANK" evidence="3">
    <location>
        <begin position="362"/>
        <end position="394"/>
    </location>
</feature>
<accession>A0A6A6R582</accession>
<gene>
    <name evidence="4" type="ORF">BU16DRAFT_558952</name>
</gene>
<dbReference type="PROSITE" id="PS50088">
    <property type="entry name" value="ANK_REPEAT"/>
    <property type="match status" value="1"/>
</dbReference>
<dbReference type="OrthoDB" id="4772757at2759"/>
<evidence type="ECO:0000256" key="1">
    <source>
        <dbReference type="ARBA" id="ARBA00022737"/>
    </source>
</evidence>
<dbReference type="GO" id="GO:0045944">
    <property type="term" value="P:positive regulation of transcription by RNA polymerase II"/>
    <property type="evidence" value="ECO:0007669"/>
    <property type="project" value="TreeGrafter"/>
</dbReference>
<dbReference type="EMBL" id="MU004185">
    <property type="protein sequence ID" value="KAF2498913.1"/>
    <property type="molecule type" value="Genomic_DNA"/>
</dbReference>
<dbReference type="GO" id="GO:0005634">
    <property type="term" value="C:nucleus"/>
    <property type="evidence" value="ECO:0007669"/>
    <property type="project" value="TreeGrafter"/>
</dbReference>
<reference evidence="4" key="1">
    <citation type="journal article" date="2020" name="Stud. Mycol.">
        <title>101 Dothideomycetes genomes: a test case for predicting lifestyles and emergence of pathogens.</title>
        <authorList>
            <person name="Haridas S."/>
            <person name="Albert R."/>
            <person name="Binder M."/>
            <person name="Bloem J."/>
            <person name="Labutti K."/>
            <person name="Salamov A."/>
            <person name="Andreopoulos B."/>
            <person name="Baker S."/>
            <person name="Barry K."/>
            <person name="Bills G."/>
            <person name="Bluhm B."/>
            <person name="Cannon C."/>
            <person name="Castanera R."/>
            <person name="Culley D."/>
            <person name="Daum C."/>
            <person name="Ezra D."/>
            <person name="Gonzalez J."/>
            <person name="Henrissat B."/>
            <person name="Kuo A."/>
            <person name="Liang C."/>
            <person name="Lipzen A."/>
            <person name="Lutzoni F."/>
            <person name="Magnuson J."/>
            <person name="Mondo S."/>
            <person name="Nolan M."/>
            <person name="Ohm R."/>
            <person name="Pangilinan J."/>
            <person name="Park H.-J."/>
            <person name="Ramirez L."/>
            <person name="Alfaro M."/>
            <person name="Sun H."/>
            <person name="Tritt A."/>
            <person name="Yoshinaga Y."/>
            <person name="Zwiers L.-H."/>
            <person name="Turgeon B."/>
            <person name="Goodwin S."/>
            <person name="Spatafora J."/>
            <person name="Crous P."/>
            <person name="Grigoriev I."/>
        </authorList>
    </citation>
    <scope>NUCLEOTIDE SEQUENCE</scope>
    <source>
        <strain evidence="4">CBS 269.34</strain>
    </source>
</reference>
<organism evidence="4 5">
    <name type="scientific">Lophium mytilinum</name>
    <dbReference type="NCBI Taxonomy" id="390894"/>
    <lineage>
        <taxon>Eukaryota</taxon>
        <taxon>Fungi</taxon>
        <taxon>Dikarya</taxon>
        <taxon>Ascomycota</taxon>
        <taxon>Pezizomycotina</taxon>
        <taxon>Dothideomycetes</taxon>
        <taxon>Pleosporomycetidae</taxon>
        <taxon>Mytilinidiales</taxon>
        <taxon>Mytilinidiaceae</taxon>
        <taxon>Lophium</taxon>
    </lineage>
</organism>
<dbReference type="PANTHER" id="PTHR24193">
    <property type="entry name" value="ANKYRIN REPEAT PROTEIN"/>
    <property type="match status" value="1"/>
</dbReference>
<dbReference type="Gene3D" id="1.25.40.20">
    <property type="entry name" value="Ankyrin repeat-containing domain"/>
    <property type="match status" value="2"/>
</dbReference>
<evidence type="ECO:0000256" key="2">
    <source>
        <dbReference type="ARBA" id="ARBA00023043"/>
    </source>
</evidence>
<dbReference type="Proteomes" id="UP000799750">
    <property type="component" value="Unassembled WGS sequence"/>
</dbReference>
<dbReference type="InterPro" id="IPR002110">
    <property type="entry name" value="Ankyrin_rpt"/>
</dbReference>
<dbReference type="SUPFAM" id="SSF48403">
    <property type="entry name" value="Ankyrin repeat"/>
    <property type="match status" value="1"/>
</dbReference>
<dbReference type="InterPro" id="IPR036770">
    <property type="entry name" value="Ankyrin_rpt-contain_sf"/>
</dbReference>
<evidence type="ECO:0000256" key="3">
    <source>
        <dbReference type="PROSITE-ProRule" id="PRU00023"/>
    </source>
</evidence>